<dbReference type="AlphaFoldDB" id="A0A1I8EDY6"/>
<keyword evidence="1" id="KW-0812">Transmembrane</keyword>
<evidence type="ECO:0000256" key="1">
    <source>
        <dbReference type="SAM" id="Phobius"/>
    </source>
</evidence>
<feature type="transmembrane region" description="Helical" evidence="1">
    <location>
        <begin position="22"/>
        <end position="42"/>
    </location>
</feature>
<reference evidence="2" key="1">
    <citation type="submission" date="2016-11" db="UniProtKB">
        <authorList>
            <consortium name="WormBaseParasite"/>
        </authorList>
    </citation>
    <scope>IDENTIFICATION</scope>
    <source>
        <strain evidence="2">pt0022</strain>
    </source>
</reference>
<accession>A0A1I8EDY6</accession>
<name>A0A1I8EDY6_WUCBA</name>
<organism evidence="2">
    <name type="scientific">Wuchereria bancrofti</name>
    <dbReference type="NCBI Taxonomy" id="6293"/>
    <lineage>
        <taxon>Eukaryota</taxon>
        <taxon>Metazoa</taxon>
        <taxon>Ecdysozoa</taxon>
        <taxon>Nematoda</taxon>
        <taxon>Chromadorea</taxon>
        <taxon>Rhabditida</taxon>
        <taxon>Spirurina</taxon>
        <taxon>Spiruromorpha</taxon>
        <taxon>Filarioidea</taxon>
        <taxon>Onchocercidae</taxon>
        <taxon>Wuchereria</taxon>
    </lineage>
</organism>
<keyword evidence="1" id="KW-1133">Transmembrane helix</keyword>
<proteinExistence type="predicted"/>
<protein>
    <submittedName>
        <fullName evidence="2">Uncharacterized protein</fullName>
    </submittedName>
</protein>
<feature type="transmembrane region" description="Helical" evidence="1">
    <location>
        <begin position="54"/>
        <end position="79"/>
    </location>
</feature>
<feature type="transmembrane region" description="Helical" evidence="1">
    <location>
        <begin position="99"/>
        <end position="122"/>
    </location>
</feature>
<sequence>MLAFVTVTLIISRYVWTNNTKLIIAFSFMSISLISQIVNLICETFKCLRIRIAPIFTIIFHGISVIFPLITLIMLLVVIIKQENPETLCGPFKYSEVLITAACYAFGSILLAGILILIIFFCQPPIEFISSLERNIKELNNNSIRNKTNVNVKL</sequence>
<evidence type="ECO:0000313" key="2">
    <source>
        <dbReference type="WBParaSite" id="maker-PairedContig_1658-snap-gene-0.1-mRNA-1"/>
    </source>
</evidence>
<keyword evidence="1" id="KW-0472">Membrane</keyword>
<dbReference type="WBParaSite" id="maker-PairedContig_1658-snap-gene-0.1-mRNA-1">
    <property type="protein sequence ID" value="maker-PairedContig_1658-snap-gene-0.1-mRNA-1"/>
    <property type="gene ID" value="maker-PairedContig_1658-snap-gene-0.1"/>
</dbReference>